<dbReference type="InterPro" id="IPR057954">
    <property type="entry name" value="SET_TTL12"/>
</dbReference>
<dbReference type="PANTHER" id="PTHR46088:SF1">
    <property type="entry name" value="TUBULIN--TYROSINE LIGASE-LIKE PROTEIN 12"/>
    <property type="match status" value="1"/>
</dbReference>
<dbReference type="Pfam" id="PF25556">
    <property type="entry name" value="SET_TTL"/>
    <property type="match status" value="1"/>
</dbReference>
<dbReference type="OrthoDB" id="60477at2759"/>
<reference evidence="2" key="1">
    <citation type="submission" date="2025-08" db="UniProtKB">
        <authorList>
            <consortium name="Ensembl"/>
        </authorList>
    </citation>
    <scope>IDENTIFICATION</scope>
</reference>
<name>A0A3Q3DKN6_HIPCM</name>
<reference evidence="2" key="2">
    <citation type="submission" date="2025-09" db="UniProtKB">
        <authorList>
            <consortium name="Ensembl"/>
        </authorList>
    </citation>
    <scope>IDENTIFICATION</scope>
</reference>
<evidence type="ECO:0000313" key="3">
    <source>
        <dbReference type="Proteomes" id="UP000264820"/>
    </source>
</evidence>
<dbReference type="OMA" id="WTPDCKR"/>
<dbReference type="InterPro" id="IPR027749">
    <property type="entry name" value="TTLL12"/>
</dbReference>
<dbReference type="STRING" id="109280.ENSHCOP00000014595"/>
<dbReference type="KEGG" id="hcq:109519284"/>
<organism evidence="2 3">
    <name type="scientific">Hippocampus comes</name>
    <name type="common">Tiger tail seahorse</name>
    <dbReference type="NCBI Taxonomy" id="109280"/>
    <lineage>
        <taxon>Eukaryota</taxon>
        <taxon>Metazoa</taxon>
        <taxon>Chordata</taxon>
        <taxon>Craniata</taxon>
        <taxon>Vertebrata</taxon>
        <taxon>Euteleostomi</taxon>
        <taxon>Actinopterygii</taxon>
        <taxon>Neopterygii</taxon>
        <taxon>Teleostei</taxon>
        <taxon>Neoteleostei</taxon>
        <taxon>Acanthomorphata</taxon>
        <taxon>Syngnathiaria</taxon>
        <taxon>Syngnathiformes</taxon>
        <taxon>Syngnathoidei</taxon>
        <taxon>Syngnathidae</taxon>
        <taxon>Hippocampus</taxon>
    </lineage>
</organism>
<proteinExistence type="predicted"/>
<keyword evidence="3" id="KW-1185">Reference proteome</keyword>
<feature type="domain" description="Tubulin--tyrosine ligase-like protein 12 SET-like" evidence="1">
    <location>
        <begin position="82"/>
        <end position="249"/>
    </location>
</feature>
<sequence>MSTIAGESLQIDEEEEFKKFVILYRNALQGSGIPETYWRSLHHKLTNEIYDAGEVFAIIQIQENYDDSGMTGEGTDKDKPGTMRSEVVVSCQNGLQASQPTSIFLVDHAWTYRVDHARQQLQQIPGLLSRMASLMGLDLCEKKNDADGVDLVMEHMWLYNQTYQLSQGCAEEKIPVWYIMDEFGSQVRHSDQPSCGMAPFFFAEAQAAFTVLWPLRDLQKGDEITRDFAYGESDPLVRQCRLFPWISADLQGVCPKITEPADSYYEAVLRENKEQLPVEIHPPAPPKGQILKVYSEMSQVINHLTHAGFELTVNEEEADIIWSYNHIKDYRKFSMERPHVMLNQFPCENLITVKDCLAALARRVTSASDVIPMTFNLHTELPQFIRHYQERQQRGQDNHWICKPWNLARGMDIHITNNLNYIIRQRASTPKVVCKYIEDPVLFKREDVGLVKFDIRYMLMLRSVNPLRLYAYNVFWLRFANRPFSLDHFDDYQKHFTVMNYTEGVQLKQIHFDEFILLFEKQYPQYTWKEVEAQLFEAFKRLFQAASSRPAPYGICPYPSSRAIYAVDLMLKWRTEDNGQRVMIPQILEFNFSPDCTRACLYHPDFYNHMFQTLFLDRPEDCPVTQIA</sequence>
<dbReference type="PROSITE" id="PS51221">
    <property type="entry name" value="TTL"/>
    <property type="match status" value="1"/>
</dbReference>
<dbReference type="AlphaFoldDB" id="A0A3Q3DKN6"/>
<protein>
    <submittedName>
        <fullName evidence="2">Tubulin tyrosine ligase-like family, member 12</fullName>
    </submittedName>
</protein>
<dbReference type="GO" id="GO:0005737">
    <property type="term" value="C:cytoplasm"/>
    <property type="evidence" value="ECO:0007669"/>
    <property type="project" value="TreeGrafter"/>
</dbReference>
<dbReference type="Gene3D" id="3.30.470.20">
    <property type="entry name" value="ATP-grasp fold, B domain"/>
    <property type="match status" value="1"/>
</dbReference>
<evidence type="ECO:0000259" key="1">
    <source>
        <dbReference type="Pfam" id="PF25556"/>
    </source>
</evidence>
<dbReference type="GeneID" id="109519284"/>
<dbReference type="Pfam" id="PF03133">
    <property type="entry name" value="TTL"/>
    <property type="match status" value="1"/>
</dbReference>
<dbReference type="GeneTree" id="ENSGT00390000006760"/>
<dbReference type="Proteomes" id="UP000264820">
    <property type="component" value="Unplaced"/>
</dbReference>
<dbReference type="PANTHER" id="PTHR46088">
    <property type="entry name" value="TUBULIN--TYROSINE LIGASE-LIKE PROTEIN 12"/>
    <property type="match status" value="1"/>
</dbReference>
<dbReference type="RefSeq" id="XP_019731265.1">
    <property type="nucleotide sequence ID" value="XM_019875706.1"/>
</dbReference>
<dbReference type="InterPro" id="IPR004344">
    <property type="entry name" value="TTL/TTLL_fam"/>
</dbReference>
<dbReference type="CTD" id="23170"/>
<dbReference type="Ensembl" id="ENSHCOT00000022267.1">
    <property type="protein sequence ID" value="ENSHCOP00000014595.1"/>
    <property type="gene ID" value="ENSHCOG00000018009.1"/>
</dbReference>
<evidence type="ECO:0000313" key="2">
    <source>
        <dbReference type="Ensembl" id="ENSHCOP00000014595.1"/>
    </source>
</evidence>
<accession>A0A3Q3DKN6</accession>